<dbReference type="Proteomes" id="UP000007148">
    <property type="component" value="Unassembled WGS sequence"/>
</dbReference>
<accession>G4TYZ1</accession>
<dbReference type="InParanoid" id="G4TYZ1"/>
<proteinExistence type="predicted"/>
<evidence type="ECO:0000313" key="2">
    <source>
        <dbReference type="EMBL" id="CCA76534.1"/>
    </source>
</evidence>
<evidence type="ECO:0000256" key="1">
    <source>
        <dbReference type="SAM" id="MobiDB-lite"/>
    </source>
</evidence>
<gene>
    <name evidence="2" type="ORF">PIIN_10527</name>
</gene>
<feature type="region of interest" description="Disordered" evidence="1">
    <location>
        <begin position="135"/>
        <end position="177"/>
    </location>
</feature>
<feature type="region of interest" description="Disordered" evidence="1">
    <location>
        <begin position="16"/>
        <end position="119"/>
    </location>
</feature>
<evidence type="ECO:0000313" key="3">
    <source>
        <dbReference type="Proteomes" id="UP000007148"/>
    </source>
</evidence>
<sequence>MSPPCNCGLCRFCSREQPNHDERPNYLDWSSPFAGPDPLDRAMNEYRTLPSRARPRPCLHHSPSSASTSRRVASTRPMTSSALAELQDDNAEMQLSPPDPNGQFPYAPTDSGDAQPARRRRRIRDIWRATRDFAQRIISPSAPPVPSATTAQNHSPLNSPAQPSRFRRVLGALRRRR</sequence>
<feature type="compositionally biased region" description="Polar residues" evidence="1">
    <location>
        <begin position="152"/>
        <end position="162"/>
    </location>
</feature>
<dbReference type="HOGENOM" id="CLU_1518466_0_0_1"/>
<keyword evidence="3" id="KW-1185">Reference proteome</keyword>
<protein>
    <submittedName>
        <fullName evidence="2">Uncharacterized protein</fullName>
    </submittedName>
</protein>
<feature type="compositionally biased region" description="Basic residues" evidence="1">
    <location>
        <begin position="165"/>
        <end position="177"/>
    </location>
</feature>
<feature type="compositionally biased region" description="Low complexity" evidence="1">
    <location>
        <begin position="62"/>
        <end position="77"/>
    </location>
</feature>
<comment type="caution">
    <text evidence="2">The sequence shown here is derived from an EMBL/GenBank/DDBJ whole genome shotgun (WGS) entry which is preliminary data.</text>
</comment>
<organism evidence="2 3">
    <name type="scientific">Serendipita indica (strain DSM 11827)</name>
    <name type="common">Root endophyte fungus</name>
    <name type="synonym">Piriformospora indica</name>
    <dbReference type="NCBI Taxonomy" id="1109443"/>
    <lineage>
        <taxon>Eukaryota</taxon>
        <taxon>Fungi</taxon>
        <taxon>Dikarya</taxon>
        <taxon>Basidiomycota</taxon>
        <taxon>Agaricomycotina</taxon>
        <taxon>Agaricomycetes</taxon>
        <taxon>Sebacinales</taxon>
        <taxon>Serendipitaceae</taxon>
        <taxon>Serendipita</taxon>
    </lineage>
</organism>
<dbReference type="EMBL" id="CAFZ01000813">
    <property type="protein sequence ID" value="CCA76534.1"/>
    <property type="molecule type" value="Genomic_DNA"/>
</dbReference>
<feature type="compositionally biased region" description="Basic and acidic residues" evidence="1">
    <location>
        <begin position="16"/>
        <end position="25"/>
    </location>
</feature>
<reference evidence="2 3" key="1">
    <citation type="journal article" date="2011" name="PLoS Pathog.">
        <title>Endophytic Life Strategies Decoded by Genome and Transcriptome Analyses of the Mutualistic Root Symbiont Piriformospora indica.</title>
        <authorList>
            <person name="Zuccaro A."/>
            <person name="Lahrmann U."/>
            <person name="Guldener U."/>
            <person name="Langen G."/>
            <person name="Pfiffi S."/>
            <person name="Biedenkopf D."/>
            <person name="Wong P."/>
            <person name="Samans B."/>
            <person name="Grimm C."/>
            <person name="Basiewicz M."/>
            <person name="Murat C."/>
            <person name="Martin F."/>
            <person name="Kogel K.H."/>
        </authorList>
    </citation>
    <scope>NUCLEOTIDE SEQUENCE [LARGE SCALE GENOMIC DNA]</scope>
    <source>
        <strain evidence="2 3">DSM 11827</strain>
    </source>
</reference>
<name>G4TYZ1_SERID</name>
<dbReference type="AlphaFoldDB" id="G4TYZ1"/>